<name>A0A329D0I0_9BURK</name>
<gene>
    <name evidence="1" type="ORF">BX591_101710</name>
</gene>
<protein>
    <submittedName>
        <fullName evidence="1">Uncharacterized protein</fullName>
    </submittedName>
</protein>
<dbReference type="Proteomes" id="UP000248918">
    <property type="component" value="Unassembled WGS sequence"/>
</dbReference>
<comment type="caution">
    <text evidence="1">The sequence shown here is derived from an EMBL/GenBank/DDBJ whole genome shotgun (WGS) entry which is preliminary data.</text>
</comment>
<evidence type="ECO:0000313" key="1">
    <source>
        <dbReference type="EMBL" id="RAS39371.1"/>
    </source>
</evidence>
<accession>A0A329D0I0</accession>
<dbReference type="EMBL" id="QLTK01000001">
    <property type="protein sequence ID" value="RAS39371.1"/>
    <property type="molecule type" value="Genomic_DNA"/>
</dbReference>
<dbReference type="RefSeq" id="WP_146749722.1">
    <property type="nucleotide sequence ID" value="NZ_CADFFP010000003.1"/>
</dbReference>
<organism evidence="1 2">
    <name type="scientific">Paraburkholderia bryophila</name>
    <dbReference type="NCBI Taxonomy" id="420952"/>
    <lineage>
        <taxon>Bacteria</taxon>
        <taxon>Pseudomonadati</taxon>
        <taxon>Pseudomonadota</taxon>
        <taxon>Betaproteobacteria</taxon>
        <taxon>Burkholderiales</taxon>
        <taxon>Burkholderiaceae</taxon>
        <taxon>Paraburkholderia</taxon>
    </lineage>
</organism>
<proteinExistence type="predicted"/>
<reference evidence="1 2" key="1">
    <citation type="submission" date="2018-06" db="EMBL/GenBank/DDBJ databases">
        <title>Genomic Encyclopedia of Type Strains, Phase III (KMG-III): the genomes of soil and plant-associated and newly described type strains.</title>
        <authorList>
            <person name="Whitman W."/>
        </authorList>
    </citation>
    <scope>NUCLEOTIDE SEQUENCE [LARGE SCALE GENOMIC DNA]</scope>
    <source>
        <strain evidence="1 2">LMG 23644</strain>
    </source>
</reference>
<dbReference type="OrthoDB" id="3078236at2"/>
<dbReference type="AlphaFoldDB" id="A0A329D0I0"/>
<sequence>MAKPTDRDRLLWLLNEEGGTSNQQAKTILNVSDQRYGLLKEELLSEALIEKYRCHSGGIALTAKGVKHLVPSPESAVGKEADLYQELIKVIDNEAYDNEENAFGFDIGSLRNRGKWTNPDVVKFSVRNYPRQRIDKLIVTTYLRSKAMAKMECRSYL</sequence>
<evidence type="ECO:0000313" key="2">
    <source>
        <dbReference type="Proteomes" id="UP000248918"/>
    </source>
</evidence>